<keyword evidence="4" id="KW-1185">Reference proteome</keyword>
<keyword evidence="1" id="KW-0472">Membrane</keyword>
<dbReference type="PROSITE" id="PS50093">
    <property type="entry name" value="PKD"/>
    <property type="match status" value="1"/>
</dbReference>
<gene>
    <name evidence="3" type="ORF">ACFPMF_08625</name>
</gene>
<evidence type="ECO:0000259" key="2">
    <source>
        <dbReference type="PROSITE" id="PS50093"/>
    </source>
</evidence>
<organism evidence="3 4">
    <name type="scientific">Larkinella bovis</name>
    <dbReference type="NCBI Taxonomy" id="683041"/>
    <lineage>
        <taxon>Bacteria</taxon>
        <taxon>Pseudomonadati</taxon>
        <taxon>Bacteroidota</taxon>
        <taxon>Cytophagia</taxon>
        <taxon>Cytophagales</taxon>
        <taxon>Spirosomataceae</taxon>
        <taxon>Larkinella</taxon>
    </lineage>
</organism>
<dbReference type="InterPro" id="IPR003599">
    <property type="entry name" value="Ig_sub"/>
</dbReference>
<dbReference type="InterPro" id="IPR022409">
    <property type="entry name" value="PKD/Chitinase_dom"/>
</dbReference>
<dbReference type="SMART" id="SM00089">
    <property type="entry name" value="PKD"/>
    <property type="match status" value="8"/>
</dbReference>
<keyword evidence="1" id="KW-0812">Transmembrane</keyword>
<dbReference type="Gene3D" id="2.60.40.740">
    <property type="match status" value="13"/>
</dbReference>
<dbReference type="Gene3D" id="2.60.40.10">
    <property type="entry name" value="Immunoglobulins"/>
    <property type="match status" value="6"/>
</dbReference>
<feature type="transmembrane region" description="Helical" evidence="1">
    <location>
        <begin position="12"/>
        <end position="30"/>
    </location>
</feature>
<dbReference type="InterPro" id="IPR035986">
    <property type="entry name" value="PKD_dom_sf"/>
</dbReference>
<keyword evidence="1" id="KW-1133">Transmembrane helix</keyword>
<dbReference type="Pfam" id="PF13573">
    <property type="entry name" value="SprB"/>
    <property type="match status" value="17"/>
</dbReference>
<protein>
    <recommendedName>
        <fullName evidence="2">PKD domain-containing protein</fullName>
    </recommendedName>
</protein>
<dbReference type="InterPro" id="IPR025667">
    <property type="entry name" value="SprB_repeat"/>
</dbReference>
<accession>A0ABW0IAC4</accession>
<evidence type="ECO:0000313" key="4">
    <source>
        <dbReference type="Proteomes" id="UP001596106"/>
    </source>
</evidence>
<feature type="domain" description="PKD" evidence="2">
    <location>
        <begin position="2568"/>
        <end position="2618"/>
    </location>
</feature>
<dbReference type="InterPro" id="IPR000601">
    <property type="entry name" value="PKD_dom"/>
</dbReference>
<dbReference type="EMBL" id="JBHSMA010000002">
    <property type="protein sequence ID" value="MFC5409367.1"/>
    <property type="molecule type" value="Genomic_DNA"/>
</dbReference>
<reference evidence="4" key="1">
    <citation type="journal article" date="2019" name="Int. J. Syst. Evol. Microbiol.">
        <title>The Global Catalogue of Microorganisms (GCM) 10K type strain sequencing project: providing services to taxonomists for standard genome sequencing and annotation.</title>
        <authorList>
            <consortium name="The Broad Institute Genomics Platform"/>
            <consortium name="The Broad Institute Genome Sequencing Center for Infectious Disease"/>
            <person name="Wu L."/>
            <person name="Ma J."/>
        </authorList>
    </citation>
    <scope>NUCLEOTIDE SEQUENCE [LARGE SCALE GENOMIC DNA]</scope>
    <source>
        <strain evidence="4">CCUG 55250</strain>
    </source>
</reference>
<dbReference type="SMART" id="SM00409">
    <property type="entry name" value="IG"/>
    <property type="match status" value="3"/>
</dbReference>
<evidence type="ECO:0000313" key="3">
    <source>
        <dbReference type="EMBL" id="MFC5409367.1"/>
    </source>
</evidence>
<proteinExistence type="predicted"/>
<dbReference type="InterPro" id="IPR013783">
    <property type="entry name" value="Ig-like_fold"/>
</dbReference>
<dbReference type="SUPFAM" id="SSF49299">
    <property type="entry name" value="PKD domain"/>
    <property type="match status" value="1"/>
</dbReference>
<sequence>MVRSSRRSTWHVVLHLLGYCLICLSGWQTISQTRAEGIADDVPGTWLHTNQDIYAYVGTGERLQWNISKATNGVDAAYSVTIYSPTGQISTCTMAAGAAINTPCSSSITASATGIYTIRIVRTPIAGNTGTFTAKVNWQVNVRQANNTNIPGRVYVKKLTTYDGGNTHDFDLQFVSEYGYRYLAAYKGFRGIYANISADAYGVRLPNSCLSAYRSMEGSDPGFTPPNDDCGGLYKIFFNTPNGVPASANRWNYTTGQQVIDWINPTIQTPSISGLTFSSSSLTNRAGNFSFMVVNFSGNALFQIDANHNGSYTDAVDRTIPFNALSGSNTIAWDGRDGTGALISCVQAVQARVLIDREAEIHFTMWDVEGLGSLAVTRQNGAGAPDSNLYWDDSYLTTTGRCPDAIPTNPLSATAGANSSSGVHGWNYPTTCTSNGTWGDERYIDNWAYATSSAQTIIEVPGVQPSSLTASVTNLSICSGEEVAINYTTTPSGETVRWDRMPGNRIGIGNVQDFPTATGTAPESYTYTAYIPSVSGCESNTVTTIVTVNPRPVITPSVCSLTICSGQTGNITFISSIPGSTIHWERTPTTPAPASGTGDISQSFINTGPTSLTYTYKIWATSPAPASCPSSTTITCEIVVTPGLEVTAVANSATVCVGSPLSLSASVVPIGNYTYAWTGPNGYAGSGATPTVSASAGVTQSGSYTVVVTDAAGCSGTAVVPVVVANCCINFALNQVTSNAHCGQSDGGATITASGGTAPYTYAWSQGASTSVVSGLAPGSYSVVVTDAIGCSTTALVTIGNVAGPQLAVISTTPATCVGATGVASVTASGGTTPYSYTWSTGATGSVLNGVVAGTYSVTVADATGCRDVLAVDIDSTPGNLTSSIASTPSACGQATGIASVTASGGATPFTYRWSNGATTAGISGLVAGAYSVTVTDGNGCFVTNQVTISDLAGPSVVVSNTAVSCNSTSTGLALAVASGGTAPYTYLWSNGATSSSVSGLAAGAYSVIVRDANGCQASGWVKISEPAVIVAELSASTIVCGNTTGEITVVSIEGGTAPYSYQWSNGSVSQNLVGVVAGLYSLTVADANGCLAIGSATLVLPTNCCSLTATAGNAIVACEGGTFNLAVTAGNSTTASVATPLTYVWRGPNGFADNTANPTITPATAAAAGIYSVTVTDGAGCAATASVSVTVSSAPSAGNDVILSICNNETVDLATYFTSGGSFSALNGSLTGSVFNGITSGVGSFTVLYSVGGNGCPIDVAMTTIIVRDCSVPPCNYPISSAVVDATCGNSDGRATFSLGGLPTTGTTVGYAWSNGKTGPSVTGLAAGVYSVTATISTPVGTCTVVEQIQVNEIGGPVAEIDLISAADCMGANGAVAIEITSGTGPFRISWNGAATGTQTGVNLGTTTIPNLAAGQYTFEITSATSNTACSSFLSVTIPRDNSDRITLTATPTNATVCGSATGSIQITATPAVGVTGPFSFSLNGVEIATSSLPTYMINGLLAGTYTVGVSSAEGCSAADVPVVIQDTGVPAIAGWTAVDPNCPSDQGKLVFAGGQPTATFRIREAASGSVVANNVSGATSTTLVLPAGTYTIEQTVTGSNCESFTSVTINRPEGLDFNVQYTKVTCGPGGVANNDGSISIIQISGGTPPYTIAVRNAQNQVVSNLQAVAPGIYAIQVVDSKGCSGVENVFVTVPDCQLECPVVPMNTFVVDANCTATDGRAVAQLGAYDESEVDYQWSNGFFGKNVNGLASGVYSVTATILTGSFVGCAYVEKVNVNQISGPVVAPGIINPSSCAANTGTVSFSITSGTGPFTVTWSGAMSSSRSVNGTTPFQFTQTGLAPGDYVFTFKGSDSDCQTVLDVTIPVSSSSSITLTATPNPASGCGAQDGSINLTASGSGPAYIFSLNGVAYTSVSVNTVVIPNLPAGVYTVGVTSGANGCETERQVIIQETGAPVVSGWSSQSALCATNNGTLTYAGGSGAGTYRVLLGGTQVATTPENATGPVVYTLPQGIYTVELTNGTCTSFQNFTITGPEGIDFNVQYVAETCGPGGVGNGNGILNVIQINGGTAPYTVLVINNKGQSFAGPNLTNLLAGNYYVSVVDANGCPGNEDALVTVPPCALKCPPLAFNTSVVDTKCGEASGSAIAELLNMPSGATPTYQWSNGQNGPTISGLTSGVYSVTATLFADNTIYAGCMYVDTITVNDISGPIASVSATAGASCTTANGSVALNIQGGTAPYTISWTGAASGSQNAANAGLLNIAGLPAGSYVFTVTGSNSTCKSLIDVVIPTRTPNGFTLAVNPTAASGCGASDGRLTISVSGGTGPFTYSVNGYVQGVSATRTFSVQSLPAGVYAVEVMDANGCVVNRENVLINPAGPSTIAGWTAANALCPAENGTIQFAGTGVASDEYVVTIAGTATEIGHTAGNVAASYSVPGGTYLISKTTSTSCVSVTTVTVTQPDGLDFNIQYQNPSCAAPASGSLAVVQPVGGTAPYTYTVTGATGVVTDLTALTSGSYTVTLGDSRGCTFANVVTLTGGANLTLTASTTPTVVCIGQPINLSAVALGGTAPLTYSWTGSDGFVQTGQAVTATATTSGIHTYTVVATDANNCTTVQSTTVTVGSAPVATATPATICVGETVTLEATAGGTSYSWSGPNFSTVTSLPTAIITNAQLSNAGVYSVVITGGNGCTGVASTTVTINQLPSVTALVSSGSVCVGGSFVLNASATPAGSYTFTWGGPNNFTATGASVTITNALATASGSYTVVATSATGCSSSAVMTDPITVTVCCQGFGLNVVATNAHCGQSDGGATVTASGGTAPYSYAWSDGATNAVLTGVAPGSYSVIVTDAVGCSTTALAIIGNVEGPQLAVVSTTPATCLGATGAASVVATGGTAPYTYLWDTGASGAAVGGLVAGVYSVTVMDATGCFDVISVEVESTPGDLTTVASSTASACGQAIGVASVTASGGTAPYSYLWNTGATTASVSGLVAGVYNVVITDANQCSVSATVTINDLAGPTLVASGTAVSCTGSSTGTALAVVSGGTAPYSYLWSTGATSASVSGLLAGVYSVVVTDANGCKVSGAVSVTQPAALVGELSASTLACGSTTGTITLVSLQGGRAPYTYLWSNGATSASLQGVAAGVYSLTITDANGCVAVGSATLVLPTDCCESRDISLVGVNPQCGQANGRLTATLSGTLAGGSVVTSTWRNVATNAVVATNGWSVSGLAAGSYSVSVTVTSGSAVCSYSAVTSLSEVDGAEVNVLSTTPSACAASTGVASLSVTGAGSLTVSYAGAGTGNVVVSSGVVSLSGLSAGLYSVTVQDANGCTSVTDFVIESAGAVSLNPVAVATASSCTGSTGSVTVSWGAVAGVSSYSVSVGGQSAVVTGTSATFAGLSGGSYPVTVSIANNASCGSSTTAVTVPVTGGPALAVMTIQPVCAGSSGVINVVNPQAGVVYDLYALGSGLVSSGTSFTVGEGPYEVRASVSGCSSSTVVSLMAPEGIDFNVSVRNGSCGTAGSLTVVNQRGGTGVLTTVVTGASGVVSNLNSLAAGSYTVVVSDANGCSASQVVSVTGSVAPPSVNVVTTNAHCGQPDGSIIITASGGTAPYQYMWNTGAVSSSLSALLPGSYTVTVTDAAGCSTTQTVAIGNVDGPQVTVLSITPATCVGTNGAASVTATGGTTPLSYVWSTGATGSTLSGVTAGAYSVTVTDGAGCSDVILVTIPSVPGSLTSTISSTASACGQAIGTATVTATGGAVPLSYRWNTGATTSSISGLVAGVYSVTVTDGNGCMVTNSVTVNDLSGPSVTASFTAVMCNGSATGVALAVASGGTAPYSYLWSTGATSASVSGLLAGVYSVVVTDANGCKVSGAVSVTQPAALVGELSASTLACGSTTGTITLVSLQGGRAPYTYLWSNGATSASLQGVAAGVYSLTITDANGCVAVGSATLVLPTDCIPCEKPVLTVMGPVCDTATNTYSIHYIASIGAIVTANVGTINTVTQMITGIPAGQNLIVTATSSCSGITSSTVVAPNCTVPVGCTLTAGLSVGQAVCLDGTTYLVSVTANSGATLSVSGGTINGNVITGTVGTSVTVVANVAGCDSQTAIIASPVSCTTACVNPLVSIAGTVCGVNSYSVKYTAPAGVTVTSSVGLVKAGTQTITNIPLNTPVSLTVANGSCPAQIIDIAAPTNCPPCMAPVLTVSGPVCNTVTGTSYSVTYTVSMGASVTASSGTINTATQTISGLAAGTNIVITATSACGAVTSTTVLAPQTCTPPVGCTALAELSVGQAVCVNGASYIASVTATNGAVLTVFGGTVLNGVVSGVVGTNVTVVATMAGCNSVSAVVASPESCTATCTIPLVSIAGTSCNGTTYSVKYTAPVGVTVIATSGVGVLNTVTQTIAGIPLGTPVSITVSNGTCEAQVIEIAAPTNCPGCSLAATIAANTPVVCVGSPLSLSVTVSPAGSYTYVWSGPNFSTTTTLPTAGIASSALVNSGIYTVLITNADGCTATASTSTSVTVAPLPPAVSNILLSICNNEFVDLSTRFPAGGTFAELTSSNALTGSIFNGIVSQAGTFRVLYTSAVTGCGSATAVATIVVRSCSPPPCNFPISTAVVDANCGANDGRAQALVGGLPAGSSVGYNWSNGASGPQITGLVAGVYSVTATVTNVPGSTYLNGCIVVDTVNVNDMGGPVVVQAGVIGASCPANNNGQVTLNVQTGTAPFVISYTGPVSGSLTAANLGNQTVTGLPAGNYVFRITSTVNGESCSGYLPVHIPRDDSGRISVTATPTNTTTCGSPTGRIQYTVTLQPGVTAPFTYLLNGQVVGTSSLPTFTLNNVVAGSYVVSVVSADGCTAAEVPVLIEDAGAPAVTGWTATDATCPNDVATLVYAGGQPATTQYRVTSVETGGTVATVGGNQARTLVLSAGSYAIIRTSTVDNCTSVDTLIINGPTGLDFNVQYTAATCSPDGSAQADGKIRVVQIEGGEAPYTVRILDSNNAVVSNANVLAAGNYVVEVRDANGCAGIQQLLITIPDCQKICPALPLNTVVVDANCGTSDGTATASLGGLSAGSFVNYTWSNGQNGPTAFGLSSGVYNVTATVSASPEGSSVGCQYVGTVNVNEIGGPIPAVLAITPSRCSVNTGMVSLSIAAGTAPYTVSWTGPVSGTQAAPNPSSVLISNLAPGSYTFVVTGAGSGCKGVMNVTVPVSTSADMTVTVTPTNVGSCDASNGQLAITVSGGTPNYNFTLNGTPYSTQASGLLTIPNLPAGYYTIGVTAANGCTTSIPTTIATTGGPAVAGWTAQNALCPDNTGTLTFAGGQAATVSYRVLLGGTTLIATVPGNTATTLAVSRGTYVIERRDNTCISSYQSFTINSPDGIDFNVQYIGETCAPGGASNHDGKIQVVQISGGTQPYTVTVLNSQNQIVSNLNALAAGAYTVRVTDANSCTGISSVLITVPPCPQLCPNLSFDKTVLDTQCGTAGGTATATLLGTPAGSFVTYLWSNGQNGSTITGLASGTYSVTATVTTQNGVYNACQYVDVIHVSEIGGPVVNLNMTTGASCTASNGSAVLTIAGGMAPYTVAWTGAAVGMQAVASAGPVLINGLPAGDYVFSVSGGTTTCRSIVEATIPHNDTTVMQVTATATDVSGCGASNGSITLNVSGGTAPFIYTVNGYITLTTSSRTPAFPNLPTGSYAVTVQDANGCSVAKTNILINTQGTTPIAGWSKTDAQCASSSGTLVYVPTPGIATDQYVVRLAGSNTVMGQTTGNVPLTLNVPGGTYLVTRTSSNSCVVADTLIVIQPTGLEINVQYGQPTCTSMTSGSIAVVQISGGTAPYTTTVTSASGVVANLTTLAAGSYTATVTDAHGCTISQVVSLTLGDCAACLDAYVYLQGALVNDIGVWPTNPVTNGAGEPLMRDDLRALGIIPLQDPYRMAPYNSTYTHVANPYSETIVNPAVALADRGENSVVDWVFLEFRSKANPSVVQYTRSALVLRNGKIVDVDGLSCLNISHMNADDYYVAVRHRNHLGVMTQTTRRLGLGAPTMTVDFRKLTPTEIWHDTDPNSAALYGNVERRDISWAPGYYVLWGGNADRNDRTVFQGQLTDVDEVFNQVITSPGNILNANSYVLNGYHSADVNMNGVTIFQGQNNETDIIFNIMIEHPRNILNSNSFNIIEQLP</sequence>
<comment type="caution">
    <text evidence="3">The sequence shown here is derived from an EMBL/GenBank/DDBJ whole genome shotgun (WGS) entry which is preliminary data.</text>
</comment>
<name>A0ABW0IAC4_9BACT</name>
<dbReference type="RefSeq" id="WP_379843198.1">
    <property type="nucleotide sequence ID" value="NZ_JBHSMA010000002.1"/>
</dbReference>
<evidence type="ECO:0000256" key="1">
    <source>
        <dbReference type="SAM" id="Phobius"/>
    </source>
</evidence>
<dbReference type="Proteomes" id="UP001596106">
    <property type="component" value="Unassembled WGS sequence"/>
</dbReference>